<gene>
    <name evidence="1" type="ORF">BC938DRAFT_474763</name>
</gene>
<organism evidence="1 2">
    <name type="scientific">Jimgerdemannia flammicorona</name>
    <dbReference type="NCBI Taxonomy" id="994334"/>
    <lineage>
        <taxon>Eukaryota</taxon>
        <taxon>Fungi</taxon>
        <taxon>Fungi incertae sedis</taxon>
        <taxon>Mucoromycota</taxon>
        <taxon>Mucoromycotina</taxon>
        <taxon>Endogonomycetes</taxon>
        <taxon>Endogonales</taxon>
        <taxon>Endogonaceae</taxon>
        <taxon>Jimgerdemannia</taxon>
    </lineage>
</organism>
<name>A0A433Q1K6_9FUNG</name>
<evidence type="ECO:0000313" key="1">
    <source>
        <dbReference type="EMBL" id="RUS23691.1"/>
    </source>
</evidence>
<reference evidence="1 2" key="1">
    <citation type="journal article" date="2018" name="New Phytol.">
        <title>Phylogenomics of Endogonaceae and evolution of mycorrhizas within Mucoromycota.</title>
        <authorList>
            <person name="Chang Y."/>
            <person name="Desiro A."/>
            <person name="Na H."/>
            <person name="Sandor L."/>
            <person name="Lipzen A."/>
            <person name="Clum A."/>
            <person name="Barry K."/>
            <person name="Grigoriev I.V."/>
            <person name="Martin F.M."/>
            <person name="Stajich J.E."/>
            <person name="Smith M.E."/>
            <person name="Bonito G."/>
            <person name="Spatafora J.W."/>
        </authorList>
    </citation>
    <scope>NUCLEOTIDE SEQUENCE [LARGE SCALE GENOMIC DNA]</scope>
    <source>
        <strain evidence="1 2">AD002</strain>
    </source>
</reference>
<dbReference type="Proteomes" id="UP000274822">
    <property type="component" value="Unassembled WGS sequence"/>
</dbReference>
<dbReference type="AlphaFoldDB" id="A0A433Q1K6"/>
<accession>A0A433Q1K6</accession>
<proteinExistence type="predicted"/>
<sequence length="125" mass="13747">MHATLALHWLHNDRARLLVHKGVQSGHVVERRGDKPRHERSERLLVLWVIGGRQRAQGTPVECVRERNDAVLFLRVPAALLCHELAPLAGELERALVGFRAGIGEENLAGVEPGRGGVVADGSYK</sequence>
<evidence type="ECO:0000313" key="2">
    <source>
        <dbReference type="Proteomes" id="UP000274822"/>
    </source>
</evidence>
<dbReference type="EMBL" id="RBNJ01018895">
    <property type="protein sequence ID" value="RUS23691.1"/>
    <property type="molecule type" value="Genomic_DNA"/>
</dbReference>
<comment type="caution">
    <text evidence="1">The sequence shown here is derived from an EMBL/GenBank/DDBJ whole genome shotgun (WGS) entry which is preliminary data.</text>
</comment>
<keyword evidence="2" id="KW-1185">Reference proteome</keyword>
<protein>
    <submittedName>
        <fullName evidence="1">Uncharacterized protein</fullName>
    </submittedName>
</protein>